<dbReference type="Proteomes" id="UP000632222">
    <property type="component" value="Unassembled WGS sequence"/>
</dbReference>
<dbReference type="EMBL" id="BMOD01000014">
    <property type="protein sequence ID" value="GGJ43715.1"/>
    <property type="molecule type" value="Genomic_DNA"/>
</dbReference>
<gene>
    <name evidence="1" type="ORF">GCM10008938_32510</name>
</gene>
<comment type="caution">
    <text evidence="1">The sequence shown here is derived from an EMBL/GenBank/DDBJ whole genome shotgun (WGS) entry which is preliminary data.</text>
</comment>
<keyword evidence="2" id="KW-1185">Reference proteome</keyword>
<accession>A0ABQ2D3F2</accession>
<protein>
    <submittedName>
        <fullName evidence="1">Uncharacterized protein</fullName>
    </submittedName>
</protein>
<name>A0ABQ2D3F2_9DEIO</name>
<evidence type="ECO:0000313" key="1">
    <source>
        <dbReference type="EMBL" id="GGJ43715.1"/>
    </source>
</evidence>
<dbReference type="RefSeq" id="WP_189004236.1">
    <property type="nucleotide sequence ID" value="NZ_BMOD01000014.1"/>
</dbReference>
<reference evidence="2" key="1">
    <citation type="journal article" date="2019" name="Int. J. Syst. Evol. Microbiol.">
        <title>The Global Catalogue of Microorganisms (GCM) 10K type strain sequencing project: providing services to taxonomists for standard genome sequencing and annotation.</title>
        <authorList>
            <consortium name="The Broad Institute Genomics Platform"/>
            <consortium name="The Broad Institute Genome Sequencing Center for Infectious Disease"/>
            <person name="Wu L."/>
            <person name="Ma J."/>
        </authorList>
    </citation>
    <scope>NUCLEOTIDE SEQUENCE [LARGE SCALE GENOMIC DNA]</scope>
    <source>
        <strain evidence="2">JCM 14370</strain>
    </source>
</reference>
<evidence type="ECO:0000313" key="2">
    <source>
        <dbReference type="Proteomes" id="UP000632222"/>
    </source>
</evidence>
<organism evidence="1 2">
    <name type="scientific">Deinococcus roseus</name>
    <dbReference type="NCBI Taxonomy" id="392414"/>
    <lineage>
        <taxon>Bacteria</taxon>
        <taxon>Thermotogati</taxon>
        <taxon>Deinococcota</taxon>
        <taxon>Deinococci</taxon>
        <taxon>Deinococcales</taxon>
        <taxon>Deinococcaceae</taxon>
        <taxon>Deinococcus</taxon>
    </lineage>
</organism>
<proteinExistence type="predicted"/>
<sequence>MPSPDLSSLTLKKRHARWLVHYPHAEFWKSWHMPLLGHGGILPTAHDTHHMRSLYRTNQLQSPAADLLLSFERRTLIGHLPRQTSINRVWLQHILEQAVRKQLNLWDDVGLQEHYRNHSGPDELPTLNETAAALRVFAQQKNLPQHLIVRFFPKTVQNEIQYGQLALAILFSAMLTDDPGFKYYLYCPFPPDHHILSLNIEVPETWLHHHGATTWRVVRLGLNLALSEEVHSHKGEPLNVPVLLPHLRISTLFTASQGMVSRQLNLQHLCSIRLSN</sequence>